<keyword evidence="6 8" id="KW-0472">Membrane</keyword>
<dbReference type="Gene3D" id="3.30.420.270">
    <property type="match status" value="1"/>
</dbReference>
<gene>
    <name evidence="9" type="ORF">HW115_04450</name>
</gene>
<dbReference type="PANTHER" id="PTHR30558:SF13">
    <property type="entry name" value="BIOPOLYMER TRANSPORT PROTEIN EXBD2"/>
    <property type="match status" value="1"/>
</dbReference>
<evidence type="ECO:0000313" key="10">
    <source>
        <dbReference type="Proteomes" id="UP000557872"/>
    </source>
</evidence>
<evidence type="ECO:0000256" key="7">
    <source>
        <dbReference type="RuleBase" id="RU003879"/>
    </source>
</evidence>
<keyword evidence="3" id="KW-1003">Cell membrane</keyword>
<organism evidence="9 10">
    <name type="scientific">Oceaniferula marina</name>
    <dbReference type="NCBI Taxonomy" id="2748318"/>
    <lineage>
        <taxon>Bacteria</taxon>
        <taxon>Pseudomonadati</taxon>
        <taxon>Verrucomicrobiota</taxon>
        <taxon>Verrucomicrobiia</taxon>
        <taxon>Verrucomicrobiales</taxon>
        <taxon>Verrucomicrobiaceae</taxon>
        <taxon>Oceaniferula</taxon>
    </lineage>
</organism>
<reference evidence="9 10" key="1">
    <citation type="submission" date="2020-07" db="EMBL/GenBank/DDBJ databases">
        <title>Roseicoccus Jingziensis gen. nov., sp. nov., isolated from coastal seawater.</title>
        <authorList>
            <person name="Feng X."/>
        </authorList>
    </citation>
    <scope>NUCLEOTIDE SEQUENCE [LARGE SCALE GENOMIC DNA]</scope>
    <source>
        <strain evidence="9 10">N1E253</strain>
    </source>
</reference>
<dbReference type="RefSeq" id="WP_178931349.1">
    <property type="nucleotide sequence ID" value="NZ_JACBAZ010000001.1"/>
</dbReference>
<sequence length="134" mass="14209">MRRFRHFTSSDSTSEINISPLIDVVFILLIFFIVTTVFVDEAGVEVNKPRAASSEDLEKNAILIAVTANGRVYQGGRNIGVGGVRSVIAALLEGDEEMPVIIQGDADANHGTIVKVIDAAKIAGAKSVSLATVK</sequence>
<keyword evidence="10" id="KW-1185">Reference proteome</keyword>
<comment type="caution">
    <text evidence="9">The sequence shown here is derived from an EMBL/GenBank/DDBJ whole genome shotgun (WGS) entry which is preliminary data.</text>
</comment>
<comment type="subcellular location">
    <subcellularLocation>
        <location evidence="1">Cell membrane</location>
        <topology evidence="1">Single-pass membrane protein</topology>
    </subcellularLocation>
    <subcellularLocation>
        <location evidence="7">Cell membrane</location>
        <topology evidence="7">Single-pass type II membrane protein</topology>
    </subcellularLocation>
</comment>
<evidence type="ECO:0000256" key="8">
    <source>
        <dbReference type="SAM" id="Phobius"/>
    </source>
</evidence>
<evidence type="ECO:0000256" key="5">
    <source>
        <dbReference type="ARBA" id="ARBA00022989"/>
    </source>
</evidence>
<accession>A0A851GBP8</accession>
<keyword evidence="4 7" id="KW-0812">Transmembrane</keyword>
<dbReference type="Pfam" id="PF02472">
    <property type="entry name" value="ExbD"/>
    <property type="match status" value="1"/>
</dbReference>
<protein>
    <submittedName>
        <fullName evidence="9">Biopolymer transporter ExbD</fullName>
    </submittedName>
</protein>
<dbReference type="GO" id="GO:0005886">
    <property type="term" value="C:plasma membrane"/>
    <property type="evidence" value="ECO:0007669"/>
    <property type="project" value="UniProtKB-SubCell"/>
</dbReference>
<keyword evidence="5 8" id="KW-1133">Transmembrane helix</keyword>
<dbReference type="GO" id="GO:0022857">
    <property type="term" value="F:transmembrane transporter activity"/>
    <property type="evidence" value="ECO:0007669"/>
    <property type="project" value="InterPro"/>
</dbReference>
<evidence type="ECO:0000256" key="1">
    <source>
        <dbReference type="ARBA" id="ARBA00004162"/>
    </source>
</evidence>
<dbReference type="Proteomes" id="UP000557872">
    <property type="component" value="Unassembled WGS sequence"/>
</dbReference>
<evidence type="ECO:0000256" key="6">
    <source>
        <dbReference type="ARBA" id="ARBA00023136"/>
    </source>
</evidence>
<evidence type="ECO:0000313" key="9">
    <source>
        <dbReference type="EMBL" id="NWK54846.1"/>
    </source>
</evidence>
<evidence type="ECO:0000256" key="2">
    <source>
        <dbReference type="ARBA" id="ARBA00005811"/>
    </source>
</evidence>
<dbReference type="AlphaFoldDB" id="A0A851GBP8"/>
<dbReference type="GO" id="GO:0015031">
    <property type="term" value="P:protein transport"/>
    <property type="evidence" value="ECO:0007669"/>
    <property type="project" value="UniProtKB-KW"/>
</dbReference>
<evidence type="ECO:0000256" key="4">
    <source>
        <dbReference type="ARBA" id="ARBA00022692"/>
    </source>
</evidence>
<dbReference type="EMBL" id="JACBAZ010000001">
    <property type="protein sequence ID" value="NWK54846.1"/>
    <property type="molecule type" value="Genomic_DNA"/>
</dbReference>
<feature type="transmembrane region" description="Helical" evidence="8">
    <location>
        <begin position="21"/>
        <end position="39"/>
    </location>
</feature>
<keyword evidence="7" id="KW-0653">Protein transport</keyword>
<dbReference type="InterPro" id="IPR003400">
    <property type="entry name" value="ExbD"/>
</dbReference>
<dbReference type="PANTHER" id="PTHR30558">
    <property type="entry name" value="EXBD MEMBRANE COMPONENT OF PMF-DRIVEN MACROMOLECULE IMPORT SYSTEM"/>
    <property type="match status" value="1"/>
</dbReference>
<keyword evidence="7" id="KW-0813">Transport</keyword>
<evidence type="ECO:0000256" key="3">
    <source>
        <dbReference type="ARBA" id="ARBA00022475"/>
    </source>
</evidence>
<proteinExistence type="inferred from homology"/>
<comment type="similarity">
    <text evidence="2 7">Belongs to the ExbD/TolR family.</text>
</comment>
<name>A0A851GBP8_9BACT</name>